<sequence length="229" mass="24972">MLETSLYLPVKRFLEGLGYAVKGEIGGCDLLALGEGEPPVAVVCELKLQFNLELVLQGVERAAVADEVWLAARLSLRGKGREGDARFRGLCRRLGFGLLAVDGGGTVHLLLSPAAPAPRRDPRRRSRLVDEHRRRKGDPALGGSTRAPIMTVYRQEALACARALEAGPLRPRDLKAESARAQTILKRNVYGWFANPTRGLYELTATGREALARWPGEAKPPQDSTESNP</sequence>
<dbReference type="Proteomes" id="UP000542776">
    <property type="component" value="Unassembled WGS sequence"/>
</dbReference>
<dbReference type="AlphaFoldDB" id="A0A7W6EAN7"/>
<dbReference type="Pfam" id="PF09929">
    <property type="entry name" value="DUF2161"/>
    <property type="match status" value="1"/>
</dbReference>
<gene>
    <name evidence="2" type="ORF">GGR04_001210</name>
</gene>
<name>A0A7W6EAN7_9HYPH</name>
<dbReference type="RefSeq" id="WP_183198824.1">
    <property type="nucleotide sequence ID" value="NZ_JACIEK010000001.1"/>
</dbReference>
<proteinExistence type="predicted"/>
<dbReference type="EMBL" id="JACIEK010000001">
    <property type="protein sequence ID" value="MBB3997389.1"/>
    <property type="molecule type" value="Genomic_DNA"/>
</dbReference>
<organism evidence="2 3">
    <name type="scientific">Aureimonas pseudogalii</name>
    <dbReference type="NCBI Taxonomy" id="1744844"/>
    <lineage>
        <taxon>Bacteria</taxon>
        <taxon>Pseudomonadati</taxon>
        <taxon>Pseudomonadota</taxon>
        <taxon>Alphaproteobacteria</taxon>
        <taxon>Hyphomicrobiales</taxon>
        <taxon>Aurantimonadaceae</taxon>
        <taxon>Aureimonas</taxon>
    </lineage>
</organism>
<reference evidence="2 3" key="1">
    <citation type="submission" date="2020-08" db="EMBL/GenBank/DDBJ databases">
        <title>Genomic Encyclopedia of Type Strains, Phase IV (KMG-IV): sequencing the most valuable type-strain genomes for metagenomic binning, comparative biology and taxonomic classification.</title>
        <authorList>
            <person name="Goeker M."/>
        </authorList>
    </citation>
    <scope>NUCLEOTIDE SEQUENCE [LARGE SCALE GENOMIC DNA]</scope>
    <source>
        <strain evidence="2 3">DSM 102238</strain>
    </source>
</reference>
<feature type="region of interest" description="Disordered" evidence="1">
    <location>
        <begin position="113"/>
        <end position="145"/>
    </location>
</feature>
<accession>A0A7W6EAN7</accession>
<evidence type="ECO:0000313" key="2">
    <source>
        <dbReference type="EMBL" id="MBB3997389.1"/>
    </source>
</evidence>
<evidence type="ECO:0000256" key="1">
    <source>
        <dbReference type="SAM" id="MobiDB-lite"/>
    </source>
</evidence>
<comment type="caution">
    <text evidence="2">The sequence shown here is derived from an EMBL/GenBank/DDBJ whole genome shotgun (WGS) entry which is preliminary data.</text>
</comment>
<protein>
    <submittedName>
        <fullName evidence="2">Uncharacterized protein</fullName>
    </submittedName>
</protein>
<dbReference type="InterPro" id="IPR018679">
    <property type="entry name" value="DUF2161"/>
</dbReference>
<keyword evidence="3" id="KW-1185">Reference proteome</keyword>
<evidence type="ECO:0000313" key="3">
    <source>
        <dbReference type="Proteomes" id="UP000542776"/>
    </source>
</evidence>